<keyword evidence="3" id="KW-1185">Reference proteome</keyword>
<dbReference type="EMBL" id="JAAVJR010000001">
    <property type="protein sequence ID" value="NJW51955.1"/>
    <property type="molecule type" value="Genomic_DNA"/>
</dbReference>
<proteinExistence type="predicted"/>
<evidence type="ECO:0008006" key="4">
    <source>
        <dbReference type="Google" id="ProtNLM"/>
    </source>
</evidence>
<keyword evidence="1" id="KW-0732">Signal</keyword>
<dbReference type="InterPro" id="IPR046732">
    <property type="entry name" value="DUF6624"/>
</dbReference>
<comment type="caution">
    <text evidence="2">The sequence shown here is derived from an EMBL/GenBank/DDBJ whole genome shotgun (WGS) entry which is preliminary data.</text>
</comment>
<accession>A0ABX1CUH8</accession>
<reference evidence="2 3" key="1">
    <citation type="submission" date="2020-03" db="EMBL/GenBank/DDBJ databases">
        <title>Salinimicrobium sp. nov, isolated from SCS.</title>
        <authorList>
            <person name="Cao W.R."/>
        </authorList>
    </citation>
    <scope>NUCLEOTIDE SEQUENCE [LARGE SCALE GENOMIC DNA]</scope>
    <source>
        <strain evidence="3">J15B91</strain>
    </source>
</reference>
<dbReference type="Proteomes" id="UP000703674">
    <property type="component" value="Unassembled WGS sequence"/>
</dbReference>
<feature type="signal peptide" evidence="1">
    <location>
        <begin position="1"/>
        <end position="18"/>
    </location>
</feature>
<sequence>MRKLKLPLLLLLMIFLSACEQQSPEQYNTLVAEARSLYAAGEYQEAGTTYSRAFKGLKEEDSIAHRYEAACALARANQQEKAFEQLIFISKKGNFADLGQISTDHAFSSLRTDERWISILNSVSDNKKEAEAGLEEVALLLETVYSDDQKYRVEAGEIQEKYGRDSEEVKEHWELINKQDSVNLIKVEQVLTKYGWLGADLIGRNANSAFFLVIQHADLETQEKYLPMLREAVQKGAASPPDLALLEDRVALRQGKEQIYGSQIGRNQETGEYYVSPLMDPENVNQRRAEVGLGPIEDYISNWDLTWDAEAFKNGKTRE</sequence>
<evidence type="ECO:0000313" key="3">
    <source>
        <dbReference type="Proteomes" id="UP000703674"/>
    </source>
</evidence>
<feature type="chain" id="PRO_5045696584" description="Tetratricopeptide repeat-containing protein" evidence="1">
    <location>
        <begin position="19"/>
        <end position="319"/>
    </location>
</feature>
<name>A0ABX1CUH8_9FLAO</name>
<evidence type="ECO:0000313" key="2">
    <source>
        <dbReference type="EMBL" id="NJW51955.1"/>
    </source>
</evidence>
<dbReference type="Pfam" id="PF20329">
    <property type="entry name" value="DUF6624"/>
    <property type="match status" value="1"/>
</dbReference>
<dbReference type="PROSITE" id="PS51257">
    <property type="entry name" value="PROKAR_LIPOPROTEIN"/>
    <property type="match status" value="1"/>
</dbReference>
<protein>
    <recommendedName>
        <fullName evidence="4">Tetratricopeptide repeat-containing protein</fullName>
    </recommendedName>
</protein>
<dbReference type="RefSeq" id="WP_168137080.1">
    <property type="nucleotide sequence ID" value="NZ_JAAVJR010000001.1"/>
</dbReference>
<gene>
    <name evidence="2" type="ORF">HC175_03395</name>
</gene>
<organism evidence="2 3">
    <name type="scientific">Salinimicrobium oceani</name>
    <dbReference type="NCBI Taxonomy" id="2722702"/>
    <lineage>
        <taxon>Bacteria</taxon>
        <taxon>Pseudomonadati</taxon>
        <taxon>Bacteroidota</taxon>
        <taxon>Flavobacteriia</taxon>
        <taxon>Flavobacteriales</taxon>
        <taxon>Flavobacteriaceae</taxon>
        <taxon>Salinimicrobium</taxon>
    </lineage>
</organism>
<evidence type="ECO:0000256" key="1">
    <source>
        <dbReference type="SAM" id="SignalP"/>
    </source>
</evidence>